<proteinExistence type="predicted"/>
<dbReference type="EMBL" id="GL945485">
    <property type="protein sequence ID" value="EGN95796.1"/>
    <property type="molecule type" value="Genomic_DNA"/>
</dbReference>
<accession>F8Q8A8</accession>
<dbReference type="Proteomes" id="UP000008063">
    <property type="component" value="Unassembled WGS sequence"/>
</dbReference>
<dbReference type="AlphaFoldDB" id="F8Q8A8"/>
<protein>
    <submittedName>
        <fullName evidence="1">Uncharacterized protein</fullName>
    </submittedName>
</protein>
<sequence>MDQEILTYFKCRVRTPSVNFWKPTKKIDIESITLDWIATTNLKGVAEFQQPIKSLDKVIGTNLDQDDLHLIVTPDKLSDDEFRRLEWQKDDEARELPLHGLYHRVLHLTPLRASFLKLHRTIGIRTLRKRVTSMATSRCAKLESISIEHFRLQKSRNTAIDDGLYACVGPQDTPAVVTIAPPIELFHPVFAQFLNSIHDPLCEPDEDAVSAMDDCMKKCCCPTFIIAGSGPYLSILGVVWTDKFIVQLILCGLAKQEHTKTGIFISSRAPLQFPSVHPTTTTSR</sequence>
<keyword evidence="2" id="KW-1185">Reference proteome</keyword>
<reference evidence="2" key="1">
    <citation type="journal article" date="2011" name="Science">
        <title>The plant cell wall-decomposing machinery underlies the functional diversity of forest fungi.</title>
        <authorList>
            <person name="Eastwood D.C."/>
            <person name="Floudas D."/>
            <person name="Binder M."/>
            <person name="Majcherczyk A."/>
            <person name="Schneider P."/>
            <person name="Aerts A."/>
            <person name="Asiegbu F.O."/>
            <person name="Baker S.E."/>
            <person name="Barry K."/>
            <person name="Bendiksby M."/>
            <person name="Blumentritt M."/>
            <person name="Coutinho P.M."/>
            <person name="Cullen D."/>
            <person name="de Vries R.P."/>
            <person name="Gathman A."/>
            <person name="Goodell B."/>
            <person name="Henrissat B."/>
            <person name="Ihrmark K."/>
            <person name="Kauserud H."/>
            <person name="Kohler A."/>
            <person name="LaButti K."/>
            <person name="Lapidus A."/>
            <person name="Lavin J.L."/>
            <person name="Lee Y.-H."/>
            <person name="Lindquist E."/>
            <person name="Lilly W."/>
            <person name="Lucas S."/>
            <person name="Morin E."/>
            <person name="Murat C."/>
            <person name="Oguiza J.A."/>
            <person name="Park J."/>
            <person name="Pisabarro A.G."/>
            <person name="Riley R."/>
            <person name="Rosling A."/>
            <person name="Salamov A."/>
            <person name="Schmidt O."/>
            <person name="Schmutz J."/>
            <person name="Skrede I."/>
            <person name="Stenlid J."/>
            <person name="Wiebenga A."/>
            <person name="Xie X."/>
            <person name="Kuees U."/>
            <person name="Hibbett D.S."/>
            <person name="Hoffmeister D."/>
            <person name="Hoegberg N."/>
            <person name="Martin F."/>
            <person name="Grigoriev I.V."/>
            <person name="Watkinson S.C."/>
        </authorList>
    </citation>
    <scope>NUCLEOTIDE SEQUENCE [LARGE SCALE GENOMIC DNA]</scope>
    <source>
        <strain evidence="2">strain S7.3</strain>
    </source>
</reference>
<dbReference type="InParanoid" id="F8Q8A8"/>
<dbReference type="HOGENOM" id="CLU_980596_0_0_1"/>
<evidence type="ECO:0000313" key="1">
    <source>
        <dbReference type="EMBL" id="EGN95796.1"/>
    </source>
</evidence>
<dbReference type="STRING" id="936435.F8Q8A8"/>
<gene>
    <name evidence="1" type="ORF">SERLA73DRAFT_76853</name>
</gene>
<organism evidence="2">
    <name type="scientific">Serpula lacrymans var. lacrymans (strain S7.3)</name>
    <name type="common">Dry rot fungus</name>
    <dbReference type="NCBI Taxonomy" id="936435"/>
    <lineage>
        <taxon>Eukaryota</taxon>
        <taxon>Fungi</taxon>
        <taxon>Dikarya</taxon>
        <taxon>Basidiomycota</taxon>
        <taxon>Agaricomycotina</taxon>
        <taxon>Agaricomycetes</taxon>
        <taxon>Agaricomycetidae</taxon>
        <taxon>Boletales</taxon>
        <taxon>Coniophorineae</taxon>
        <taxon>Serpulaceae</taxon>
        <taxon>Serpula</taxon>
    </lineage>
</organism>
<evidence type="ECO:0000313" key="2">
    <source>
        <dbReference type="Proteomes" id="UP000008063"/>
    </source>
</evidence>
<name>F8Q8A8_SERL3</name>